<reference evidence="2" key="1">
    <citation type="submission" date="2021-04" db="EMBL/GenBank/DDBJ databases">
        <authorList>
            <consortium name="Molecular Ecology Group"/>
        </authorList>
    </citation>
    <scope>NUCLEOTIDE SEQUENCE</scope>
</reference>
<keyword evidence="3" id="KW-1185">Reference proteome</keyword>
<feature type="non-terminal residue" evidence="2">
    <location>
        <position position="85"/>
    </location>
</feature>
<organism evidence="2 3">
    <name type="scientific">Candidula unifasciata</name>
    <dbReference type="NCBI Taxonomy" id="100452"/>
    <lineage>
        <taxon>Eukaryota</taxon>
        <taxon>Metazoa</taxon>
        <taxon>Spiralia</taxon>
        <taxon>Lophotrochozoa</taxon>
        <taxon>Mollusca</taxon>
        <taxon>Gastropoda</taxon>
        <taxon>Heterobranchia</taxon>
        <taxon>Euthyneura</taxon>
        <taxon>Panpulmonata</taxon>
        <taxon>Eupulmonata</taxon>
        <taxon>Stylommatophora</taxon>
        <taxon>Helicina</taxon>
        <taxon>Helicoidea</taxon>
        <taxon>Geomitridae</taxon>
        <taxon>Candidula</taxon>
    </lineage>
</organism>
<evidence type="ECO:0008006" key="4">
    <source>
        <dbReference type="Google" id="ProtNLM"/>
    </source>
</evidence>
<protein>
    <recommendedName>
        <fullName evidence="4">Kazal-like domain-containing protein</fullName>
    </recommendedName>
</protein>
<accession>A0A8S3ZI40</accession>
<feature type="chain" id="PRO_5035755258" description="Kazal-like domain-containing protein" evidence="1">
    <location>
        <begin position="31"/>
        <end position="85"/>
    </location>
</feature>
<evidence type="ECO:0000313" key="3">
    <source>
        <dbReference type="Proteomes" id="UP000678393"/>
    </source>
</evidence>
<keyword evidence="1" id="KW-0732">Signal</keyword>
<dbReference type="OrthoDB" id="10037294at2759"/>
<comment type="caution">
    <text evidence="2">The sequence shown here is derived from an EMBL/GenBank/DDBJ whole genome shotgun (WGS) entry which is preliminary data.</text>
</comment>
<dbReference type="EMBL" id="CAJHNH020003408">
    <property type="protein sequence ID" value="CAG5129234.1"/>
    <property type="molecule type" value="Genomic_DNA"/>
</dbReference>
<proteinExistence type="predicted"/>
<dbReference type="Proteomes" id="UP000678393">
    <property type="component" value="Unassembled WGS sequence"/>
</dbReference>
<gene>
    <name evidence="2" type="ORF">CUNI_LOCUS14792</name>
</gene>
<evidence type="ECO:0000313" key="2">
    <source>
        <dbReference type="EMBL" id="CAG5129234.1"/>
    </source>
</evidence>
<evidence type="ECO:0000256" key="1">
    <source>
        <dbReference type="SAM" id="SignalP"/>
    </source>
</evidence>
<sequence length="85" mass="9133">LRLTAIHHKMKAVLPLLAIVLLAGISQCYGTLCDDGAAVDCFVEPCQVSNCDGVHEAKCIDDYCAGCKARWFVGETEVTEKCTVA</sequence>
<dbReference type="AlphaFoldDB" id="A0A8S3ZI40"/>
<name>A0A8S3ZI40_9EUPU</name>
<feature type="signal peptide" evidence="1">
    <location>
        <begin position="1"/>
        <end position="30"/>
    </location>
</feature>